<gene>
    <name evidence="2" type="ORF">B0A54_18104</name>
</gene>
<accession>A0A4U0TIR3</accession>
<feature type="non-terminal residue" evidence="2">
    <location>
        <position position="227"/>
    </location>
</feature>
<evidence type="ECO:0000313" key="2">
    <source>
        <dbReference type="EMBL" id="TKA21644.1"/>
    </source>
</evidence>
<evidence type="ECO:0000256" key="1">
    <source>
        <dbReference type="SAM" id="MobiDB-lite"/>
    </source>
</evidence>
<feature type="non-terminal residue" evidence="2">
    <location>
        <position position="1"/>
    </location>
</feature>
<feature type="region of interest" description="Disordered" evidence="1">
    <location>
        <begin position="1"/>
        <end position="70"/>
    </location>
</feature>
<reference evidence="2 3" key="1">
    <citation type="submission" date="2017-03" db="EMBL/GenBank/DDBJ databases">
        <title>Genomes of endolithic fungi from Antarctica.</title>
        <authorList>
            <person name="Coleine C."/>
            <person name="Masonjones S."/>
            <person name="Stajich J.E."/>
        </authorList>
    </citation>
    <scope>NUCLEOTIDE SEQUENCE [LARGE SCALE GENOMIC DNA]</scope>
    <source>
        <strain evidence="2 3">CCFEE 5311</strain>
    </source>
</reference>
<dbReference type="AlphaFoldDB" id="A0A4U0TIR3"/>
<evidence type="ECO:0000313" key="3">
    <source>
        <dbReference type="Proteomes" id="UP000310066"/>
    </source>
</evidence>
<feature type="compositionally biased region" description="Basic and acidic residues" evidence="1">
    <location>
        <begin position="44"/>
        <end position="57"/>
    </location>
</feature>
<dbReference type="Proteomes" id="UP000310066">
    <property type="component" value="Unassembled WGS sequence"/>
</dbReference>
<protein>
    <submittedName>
        <fullName evidence="2">Uncharacterized protein</fullName>
    </submittedName>
</protein>
<organism evidence="2 3">
    <name type="scientific">Friedmanniomyces endolithicus</name>
    <dbReference type="NCBI Taxonomy" id="329885"/>
    <lineage>
        <taxon>Eukaryota</taxon>
        <taxon>Fungi</taxon>
        <taxon>Dikarya</taxon>
        <taxon>Ascomycota</taxon>
        <taxon>Pezizomycotina</taxon>
        <taxon>Dothideomycetes</taxon>
        <taxon>Dothideomycetidae</taxon>
        <taxon>Mycosphaerellales</taxon>
        <taxon>Teratosphaeriaceae</taxon>
        <taxon>Friedmanniomyces</taxon>
    </lineage>
</organism>
<name>A0A4U0TIR3_9PEZI</name>
<comment type="caution">
    <text evidence="2">The sequence shown here is derived from an EMBL/GenBank/DDBJ whole genome shotgun (WGS) entry which is preliminary data.</text>
</comment>
<sequence>QLSTMSAECRESPRNDTAACQDGEADRNTADTDTNWVVAIDVESLSRPEHQNRKEVGSGDEGDDEGQAKDARILSRTLREDGMLRKFGLPQEETHQQDDAEDERCKDFDLDVAAGLESLAGNTVGETELRNARACPGNQPRCEESFVLLSISFTTSSIVGMITVKEEDIVQWCQASDRELIGGFDTTTKVIRKDNLAIKFGAVYQEEADNQGEAYKLLSNEFIRVPL</sequence>
<proteinExistence type="predicted"/>
<dbReference type="EMBL" id="NAJP01000379">
    <property type="protein sequence ID" value="TKA21644.1"/>
    <property type="molecule type" value="Genomic_DNA"/>
</dbReference>